<dbReference type="GO" id="GO:1990229">
    <property type="term" value="C:iron-sulfur cluster assembly complex"/>
    <property type="evidence" value="ECO:0007669"/>
    <property type="project" value="UniProtKB-ARBA"/>
</dbReference>
<dbReference type="PIRSF" id="PIRSF003113">
    <property type="entry name" value="BolA"/>
    <property type="match status" value="1"/>
</dbReference>
<dbReference type="InterPro" id="IPR002634">
    <property type="entry name" value="BolA"/>
</dbReference>
<dbReference type="FunFam" id="3.30.300.90:FF:000001">
    <property type="entry name" value="Transcriptional regulator BolA"/>
    <property type="match status" value="1"/>
</dbReference>
<dbReference type="GO" id="GO:0006351">
    <property type="term" value="P:DNA-templated transcription"/>
    <property type="evidence" value="ECO:0007669"/>
    <property type="project" value="TreeGrafter"/>
</dbReference>
<dbReference type="PANTHER" id="PTHR46229:SF2">
    <property type="entry name" value="BOLA-LIKE PROTEIN 1"/>
    <property type="match status" value="1"/>
</dbReference>
<dbReference type="Pfam" id="PF01722">
    <property type="entry name" value="BolA"/>
    <property type="match status" value="1"/>
</dbReference>
<gene>
    <name evidence="4" type="ordered locus">CJA_2203</name>
</gene>
<dbReference type="GO" id="GO:0051301">
    <property type="term" value="P:cell division"/>
    <property type="evidence" value="ECO:0007669"/>
    <property type="project" value="UniProtKB-KW"/>
</dbReference>
<keyword evidence="5" id="KW-1185">Reference proteome</keyword>
<evidence type="ECO:0000256" key="1">
    <source>
        <dbReference type="ARBA" id="ARBA00005578"/>
    </source>
</evidence>
<organism evidence="4 5">
    <name type="scientific">Cellvibrio japonicus (strain Ueda107)</name>
    <name type="common">Pseudomonas fluorescens subsp. cellulosa</name>
    <dbReference type="NCBI Taxonomy" id="498211"/>
    <lineage>
        <taxon>Bacteria</taxon>
        <taxon>Pseudomonadati</taxon>
        <taxon>Pseudomonadota</taxon>
        <taxon>Gammaproteobacteria</taxon>
        <taxon>Cellvibrionales</taxon>
        <taxon>Cellvibrionaceae</taxon>
        <taxon>Cellvibrio</taxon>
    </lineage>
</organism>
<dbReference type="SUPFAM" id="SSF82657">
    <property type="entry name" value="BolA-like"/>
    <property type="match status" value="1"/>
</dbReference>
<dbReference type="eggNOG" id="COG0271">
    <property type="taxonomic scope" value="Bacteria"/>
</dbReference>
<name>B3PJ91_CELJU</name>
<keyword evidence="4" id="KW-0131">Cell cycle</keyword>
<accession>B3PJ91</accession>
<evidence type="ECO:0000256" key="3">
    <source>
        <dbReference type="RuleBase" id="RU003860"/>
    </source>
</evidence>
<dbReference type="EMBL" id="CP000934">
    <property type="protein sequence ID" value="ACE86009.1"/>
    <property type="molecule type" value="Genomic_DNA"/>
</dbReference>
<dbReference type="PANTHER" id="PTHR46229">
    <property type="entry name" value="BOLA TRANSCRIPTION REGULATOR"/>
    <property type="match status" value="1"/>
</dbReference>
<keyword evidence="4" id="KW-0132">Cell division</keyword>
<dbReference type="Gene3D" id="3.30.300.90">
    <property type="entry name" value="BolA-like"/>
    <property type="match status" value="1"/>
</dbReference>
<protein>
    <recommendedName>
        <fullName evidence="2">DNA-binding transcriptional regulator BolA</fullName>
    </recommendedName>
</protein>
<dbReference type="STRING" id="498211.CJA_2203"/>
<evidence type="ECO:0000313" key="4">
    <source>
        <dbReference type="EMBL" id="ACE86009.1"/>
    </source>
</evidence>
<dbReference type="Proteomes" id="UP000001036">
    <property type="component" value="Chromosome"/>
</dbReference>
<evidence type="ECO:0000256" key="2">
    <source>
        <dbReference type="ARBA" id="ARBA00074073"/>
    </source>
</evidence>
<reference evidence="4 5" key="1">
    <citation type="journal article" date="2008" name="J. Bacteriol.">
        <title>Insights into plant cell wall degradation from the genome sequence of the soil bacterium Cellvibrio japonicus.</title>
        <authorList>
            <person name="Deboy R.T."/>
            <person name="Mongodin E.F."/>
            <person name="Fouts D.E."/>
            <person name="Tailford L.E."/>
            <person name="Khouri H."/>
            <person name="Emerson J.B."/>
            <person name="Mohamoud Y."/>
            <person name="Watkins K."/>
            <person name="Henrissat B."/>
            <person name="Gilbert H.J."/>
            <person name="Nelson K.E."/>
        </authorList>
    </citation>
    <scope>NUCLEOTIDE SEQUENCE [LARGE SCALE GENOMIC DNA]</scope>
    <source>
        <strain evidence="4 5">Ueda107</strain>
    </source>
</reference>
<dbReference type="InterPro" id="IPR050961">
    <property type="entry name" value="BolA/IbaG_stress_morph_reg"/>
</dbReference>
<comment type="similarity">
    <text evidence="1 3">Belongs to the BolA/IbaG family.</text>
</comment>
<sequence length="117" mass="13083">MFRWICDLNKSLVMKPVETSIVSKLQATFEPLYLQVLNESHMHSVPPGSESHFKVVISSNQFEGKRQVQRHQAIYACLADELKQGVHALALHTYSPGEWVQAQVPDSPQCLGGSKHG</sequence>
<dbReference type="HOGENOM" id="CLU_109462_3_1_6"/>
<dbReference type="KEGG" id="cja:CJA_2203"/>
<dbReference type="InterPro" id="IPR036065">
    <property type="entry name" value="BolA-like_sf"/>
</dbReference>
<evidence type="ECO:0000313" key="5">
    <source>
        <dbReference type="Proteomes" id="UP000001036"/>
    </source>
</evidence>
<proteinExistence type="inferred from homology"/>
<dbReference type="AlphaFoldDB" id="B3PJ91"/>
<dbReference type="GO" id="GO:0005829">
    <property type="term" value="C:cytosol"/>
    <property type="evidence" value="ECO:0007669"/>
    <property type="project" value="TreeGrafter"/>
</dbReference>